<comment type="caution">
    <text evidence="8">The sequence shown here is derived from an EMBL/GenBank/DDBJ whole genome shotgun (WGS) entry which is preliminary data.</text>
</comment>
<comment type="similarity">
    <text evidence="3">Belongs to the archaeal histone HMF family.</text>
</comment>
<comment type="subcellular location">
    <subcellularLocation>
        <location evidence="1">Chromosome</location>
    </subcellularLocation>
    <subcellularLocation>
        <location evidence="2">Cytoplasm</location>
    </subcellularLocation>
</comment>
<dbReference type="NCBIfam" id="NF043032">
    <property type="entry name" value="archaea_histone"/>
    <property type="match status" value="1"/>
</dbReference>
<dbReference type="GO" id="GO:0005694">
    <property type="term" value="C:chromosome"/>
    <property type="evidence" value="ECO:0007669"/>
    <property type="project" value="UniProtKB-SubCell"/>
</dbReference>
<name>A0A497ERI4_9CREN</name>
<evidence type="ECO:0000259" key="7">
    <source>
        <dbReference type="Pfam" id="PF00808"/>
    </source>
</evidence>
<dbReference type="AlphaFoldDB" id="A0A497ERI4"/>
<dbReference type="Gene3D" id="1.10.20.10">
    <property type="entry name" value="Histone, subunit A"/>
    <property type="match status" value="1"/>
</dbReference>
<dbReference type="PANTHER" id="PTHR47828:SF1">
    <property type="entry name" value="ARCHAEAL HISTONE A"/>
    <property type="match status" value="1"/>
</dbReference>
<evidence type="ECO:0000256" key="3">
    <source>
        <dbReference type="ARBA" id="ARBA00008264"/>
    </source>
</evidence>
<dbReference type="GO" id="GO:0003677">
    <property type="term" value="F:DNA binding"/>
    <property type="evidence" value="ECO:0007669"/>
    <property type="project" value="UniProtKB-KW"/>
</dbReference>
<dbReference type="Proteomes" id="UP000272051">
    <property type="component" value="Unassembled WGS sequence"/>
</dbReference>
<dbReference type="InterPro" id="IPR050004">
    <property type="entry name" value="HmfB-like"/>
</dbReference>
<dbReference type="GO" id="GO:0046982">
    <property type="term" value="F:protein heterodimerization activity"/>
    <property type="evidence" value="ECO:0007669"/>
    <property type="project" value="InterPro"/>
</dbReference>
<evidence type="ECO:0000313" key="8">
    <source>
        <dbReference type="EMBL" id="RLE49963.1"/>
    </source>
</evidence>
<dbReference type="GO" id="GO:0005737">
    <property type="term" value="C:cytoplasm"/>
    <property type="evidence" value="ECO:0007669"/>
    <property type="project" value="UniProtKB-SubCell"/>
</dbReference>
<sequence length="72" mass="8093">MPEIALAPFDRILRKAGAERVGEDALEALRDVVEQIALEIAREAVIFAKHAGRKTVIADDVRLASRRYMSFR</sequence>
<evidence type="ECO:0000256" key="5">
    <source>
        <dbReference type="ARBA" id="ARBA00022490"/>
    </source>
</evidence>
<keyword evidence="6" id="KW-0238">DNA-binding</keyword>
<evidence type="ECO:0000313" key="10">
    <source>
        <dbReference type="Proteomes" id="UP000272051"/>
    </source>
</evidence>
<dbReference type="Pfam" id="PF00808">
    <property type="entry name" value="CBFD_NFYB_HMF"/>
    <property type="match status" value="1"/>
</dbReference>
<evidence type="ECO:0000256" key="6">
    <source>
        <dbReference type="ARBA" id="ARBA00023125"/>
    </source>
</evidence>
<evidence type="ECO:0000313" key="11">
    <source>
        <dbReference type="Proteomes" id="UP000278475"/>
    </source>
</evidence>
<dbReference type="InterPro" id="IPR050947">
    <property type="entry name" value="Archaeal_histone_HMF"/>
</dbReference>
<keyword evidence="5" id="KW-0963">Cytoplasm</keyword>
<dbReference type="EMBL" id="QMQV01000017">
    <property type="protein sequence ID" value="RLE49963.1"/>
    <property type="molecule type" value="Genomic_DNA"/>
</dbReference>
<evidence type="ECO:0000256" key="2">
    <source>
        <dbReference type="ARBA" id="ARBA00004496"/>
    </source>
</evidence>
<accession>A0A497ERI4</accession>
<dbReference type="SUPFAM" id="SSF47113">
    <property type="entry name" value="Histone-fold"/>
    <property type="match status" value="1"/>
</dbReference>
<dbReference type="InterPro" id="IPR009072">
    <property type="entry name" value="Histone-fold"/>
</dbReference>
<proteinExistence type="inferred from homology"/>
<dbReference type="InterPro" id="IPR003958">
    <property type="entry name" value="CBFA_NFYB_domain"/>
</dbReference>
<dbReference type="EMBL" id="QMQX01000098">
    <property type="protein sequence ID" value="RLE51581.1"/>
    <property type="molecule type" value="Genomic_DNA"/>
</dbReference>
<feature type="domain" description="Transcription factor CBF/NF-Y/archaeal histone" evidence="7">
    <location>
        <begin position="5"/>
        <end position="64"/>
    </location>
</feature>
<dbReference type="CDD" id="cd22909">
    <property type="entry name" value="HFD_archaea_histone-like"/>
    <property type="match status" value="1"/>
</dbReference>
<organism evidence="8 11">
    <name type="scientific">Thermoproteota archaeon</name>
    <dbReference type="NCBI Taxonomy" id="2056631"/>
    <lineage>
        <taxon>Archaea</taxon>
        <taxon>Thermoproteota</taxon>
    </lineage>
</organism>
<protein>
    <submittedName>
        <fullName evidence="8">Histone</fullName>
    </submittedName>
</protein>
<evidence type="ECO:0000256" key="4">
    <source>
        <dbReference type="ARBA" id="ARBA00022454"/>
    </source>
</evidence>
<gene>
    <name evidence="8" type="ORF">DRJ31_03105</name>
    <name evidence="9" type="ORF">DRJ33_05600</name>
</gene>
<evidence type="ECO:0000256" key="1">
    <source>
        <dbReference type="ARBA" id="ARBA00004286"/>
    </source>
</evidence>
<dbReference type="PANTHER" id="PTHR47828">
    <property type="entry name" value="ARCHAEAL HISTONE A"/>
    <property type="match status" value="1"/>
</dbReference>
<dbReference type="Proteomes" id="UP000278475">
    <property type="component" value="Unassembled WGS sequence"/>
</dbReference>
<evidence type="ECO:0000313" key="9">
    <source>
        <dbReference type="EMBL" id="RLE51581.1"/>
    </source>
</evidence>
<keyword evidence="4" id="KW-0158">Chromosome</keyword>
<reference evidence="10 11" key="1">
    <citation type="submission" date="2018-06" db="EMBL/GenBank/DDBJ databases">
        <title>Extensive metabolic versatility and redundancy in microbially diverse, dynamic hydrothermal sediments.</title>
        <authorList>
            <person name="Dombrowski N."/>
            <person name="Teske A."/>
            <person name="Baker B.J."/>
        </authorList>
    </citation>
    <scope>NUCLEOTIDE SEQUENCE [LARGE SCALE GENOMIC DNA]</scope>
    <source>
        <strain evidence="9">B34_G17</strain>
        <strain evidence="8">B66_G16</strain>
    </source>
</reference>